<dbReference type="PANTHER" id="PTHR42977:SF3">
    <property type="entry name" value="AB HYDROLASE-1 DOMAIN-CONTAINING PROTEIN"/>
    <property type="match status" value="1"/>
</dbReference>
<dbReference type="InterPro" id="IPR051340">
    <property type="entry name" value="Haloalkane_dehalogenase"/>
</dbReference>
<feature type="non-terminal residue" evidence="3">
    <location>
        <position position="1"/>
    </location>
</feature>
<gene>
    <name evidence="3" type="ORF">SCF082_LOCUS14305</name>
</gene>
<sequence length="313" mass="34949">LGSAKRVRIRVALIRLARKHTMGLSKLAQAHEKLGKYVTIENGTKVFVRDEAPEDVADPEVVVMVHGVPSSSFLYRKMFAPLVAKGLRAVAFDFPGLGLSGKTPGLDFTWGGLKEAMRQTLEALGIERMHLVIHDIGGPIAAWYAVENKDKVASITILDTLLRVHGFKKPFPMWTFEWWGLRRMTLATFKPSILKLMFGQLGVRNSKDFTYDVAAAWTSLLAHDGGHESFLKIMAGFELTQELEDKIKDGLQEGIALQVVWADGERSIPASQLRFIEKNFPLKASSKVRGRHFLQEDSPEEISEKVHTLISSL</sequence>
<dbReference type="InterPro" id="IPR000639">
    <property type="entry name" value="Epox_hydrolase-like"/>
</dbReference>
<name>A0ABP0JXK3_9DINO</name>
<proteinExistence type="predicted"/>
<keyword evidence="1" id="KW-0378">Hydrolase</keyword>
<evidence type="ECO:0000259" key="2">
    <source>
        <dbReference type="Pfam" id="PF00561"/>
    </source>
</evidence>
<keyword evidence="4" id="KW-1185">Reference proteome</keyword>
<dbReference type="InterPro" id="IPR029058">
    <property type="entry name" value="AB_hydrolase_fold"/>
</dbReference>
<dbReference type="SUPFAM" id="SSF53474">
    <property type="entry name" value="alpha/beta-Hydrolases"/>
    <property type="match status" value="1"/>
</dbReference>
<evidence type="ECO:0000313" key="3">
    <source>
        <dbReference type="EMBL" id="CAK9018950.1"/>
    </source>
</evidence>
<feature type="domain" description="AB hydrolase-1" evidence="2">
    <location>
        <begin position="61"/>
        <end position="297"/>
    </location>
</feature>
<organism evidence="3 4">
    <name type="scientific">Durusdinium trenchii</name>
    <dbReference type="NCBI Taxonomy" id="1381693"/>
    <lineage>
        <taxon>Eukaryota</taxon>
        <taxon>Sar</taxon>
        <taxon>Alveolata</taxon>
        <taxon>Dinophyceae</taxon>
        <taxon>Suessiales</taxon>
        <taxon>Symbiodiniaceae</taxon>
        <taxon>Durusdinium</taxon>
    </lineage>
</organism>
<comment type="caution">
    <text evidence="3">The sequence shown here is derived from an EMBL/GenBank/DDBJ whole genome shotgun (WGS) entry which is preliminary data.</text>
</comment>
<dbReference type="Gene3D" id="3.40.50.1820">
    <property type="entry name" value="alpha/beta hydrolase"/>
    <property type="match status" value="1"/>
</dbReference>
<protein>
    <submittedName>
        <fullName evidence="3">Haloalkane dehalogenase</fullName>
    </submittedName>
</protein>
<dbReference type="Proteomes" id="UP001642464">
    <property type="component" value="Unassembled WGS sequence"/>
</dbReference>
<dbReference type="PANTHER" id="PTHR42977">
    <property type="entry name" value="HYDROLASE-RELATED"/>
    <property type="match status" value="1"/>
</dbReference>
<evidence type="ECO:0000256" key="1">
    <source>
        <dbReference type="ARBA" id="ARBA00022801"/>
    </source>
</evidence>
<dbReference type="EMBL" id="CAXAMM010008945">
    <property type="protein sequence ID" value="CAK9018950.1"/>
    <property type="molecule type" value="Genomic_DNA"/>
</dbReference>
<reference evidence="3 4" key="1">
    <citation type="submission" date="2024-02" db="EMBL/GenBank/DDBJ databases">
        <authorList>
            <person name="Chen Y."/>
            <person name="Shah S."/>
            <person name="Dougan E. K."/>
            <person name="Thang M."/>
            <person name="Chan C."/>
        </authorList>
    </citation>
    <scope>NUCLEOTIDE SEQUENCE [LARGE SCALE GENOMIC DNA]</scope>
</reference>
<dbReference type="PRINTS" id="PR00412">
    <property type="entry name" value="EPOXHYDRLASE"/>
</dbReference>
<dbReference type="Pfam" id="PF00561">
    <property type="entry name" value="Abhydrolase_1"/>
    <property type="match status" value="1"/>
</dbReference>
<dbReference type="InterPro" id="IPR000073">
    <property type="entry name" value="AB_hydrolase_1"/>
</dbReference>
<evidence type="ECO:0000313" key="4">
    <source>
        <dbReference type="Proteomes" id="UP001642464"/>
    </source>
</evidence>
<accession>A0ABP0JXK3</accession>